<dbReference type="GO" id="GO:0005524">
    <property type="term" value="F:ATP binding"/>
    <property type="evidence" value="ECO:0007669"/>
    <property type="project" value="UniProtKB-KW"/>
</dbReference>
<evidence type="ECO:0000256" key="9">
    <source>
        <dbReference type="SAM" id="Phobius"/>
    </source>
</evidence>
<dbReference type="InterPro" id="IPR036640">
    <property type="entry name" value="ABC1_TM_sf"/>
</dbReference>
<evidence type="ECO:0000259" key="11">
    <source>
        <dbReference type="PROSITE" id="PS50929"/>
    </source>
</evidence>
<evidence type="ECO:0000256" key="2">
    <source>
        <dbReference type="ARBA" id="ARBA00022448"/>
    </source>
</evidence>
<dbReference type="SUPFAM" id="SSF52540">
    <property type="entry name" value="P-loop containing nucleoside triphosphate hydrolases"/>
    <property type="match status" value="1"/>
</dbReference>
<dbReference type="PROSITE" id="PS50893">
    <property type="entry name" value="ABC_TRANSPORTER_2"/>
    <property type="match status" value="1"/>
</dbReference>
<comment type="caution">
    <text evidence="12">The sequence shown here is derived from an EMBL/GenBank/DDBJ whole genome shotgun (WGS) entry which is preliminary data.</text>
</comment>
<comment type="subcellular location">
    <subcellularLocation>
        <location evidence="1">Cell membrane</location>
        <topology evidence="1">Multi-pass membrane protein</topology>
    </subcellularLocation>
</comment>
<feature type="transmembrane region" description="Helical" evidence="9">
    <location>
        <begin position="155"/>
        <end position="178"/>
    </location>
</feature>
<dbReference type="InterPro" id="IPR027417">
    <property type="entry name" value="P-loop_NTPase"/>
</dbReference>
<evidence type="ECO:0000256" key="1">
    <source>
        <dbReference type="ARBA" id="ARBA00004651"/>
    </source>
</evidence>
<evidence type="ECO:0000256" key="5">
    <source>
        <dbReference type="ARBA" id="ARBA00022741"/>
    </source>
</evidence>
<dbReference type="SMART" id="SM00382">
    <property type="entry name" value="AAA"/>
    <property type="match status" value="1"/>
</dbReference>
<proteinExistence type="predicted"/>
<keyword evidence="8 9" id="KW-0472">Membrane</keyword>
<dbReference type="GO" id="GO:0015421">
    <property type="term" value="F:ABC-type oligopeptide transporter activity"/>
    <property type="evidence" value="ECO:0007669"/>
    <property type="project" value="TreeGrafter"/>
</dbReference>
<dbReference type="SUPFAM" id="SSF90123">
    <property type="entry name" value="ABC transporter transmembrane region"/>
    <property type="match status" value="1"/>
</dbReference>
<dbReference type="AlphaFoldDB" id="A0A1J5IVZ4"/>
<dbReference type="STRING" id="1817892.AUK40_01305"/>
<sequence>MLKLLKYLKPHRLNLAVIMVFVYIQVMADLQLPDYMARIVNQGIVLKDTNLILRTGTEMLAIALLGAACSVIVSYLASRLAAAFSMTVRHDLFARVESYSLAEFNHFSTASLITRSTNDIQQIQLVLLMVLRFVLSAPIMGVGAVLKAYHTAPSMTWIMGLAVTILLGTIVIIFSIALPRFQALQKLVDQLNLVTRQILTGLRVIRAFNREEQEAKNFEATNRELTSANLFVNRLMVIMQPFMMFIFNMTSLVIVWVGASMIDTGSLNIGDMMAFMQYSMQVIFAFLMVSMVFIMVPRASVSAGRIAEVLSVEPAIQNPKDPKKNDSKKHGEVEFKDVSFSYAGAPEPVLEHISFTAGPGQTTALIGSTGSGKSTLINLVPRFYDVTGGAVLVEGTDVRDMRLEDLYQKIGFVPQKGVLFSGTVESNIRYGAPDASDEQVKEAAITAQATEFIDTLTEKYQHPIAQGGTNVSGGQKQRLSIARAIARDPAIYIFDDSFSAVDMRTDVLLRGALKKKTKHSTVIIVAQRISTIVDADQIIVLDQGHIAGTGTHDELLKSCEVYQEIASSQLSANELKKTGKASHTQEVVK</sequence>
<organism evidence="12 13">
    <name type="scientific">Candidatus Wirthbacteria bacterium CG2_30_54_11</name>
    <dbReference type="NCBI Taxonomy" id="1817892"/>
    <lineage>
        <taxon>Bacteria</taxon>
        <taxon>Candidatus Wirthbacteria</taxon>
    </lineage>
</organism>
<dbReference type="InterPro" id="IPR017871">
    <property type="entry name" value="ABC_transporter-like_CS"/>
</dbReference>
<dbReference type="Gene3D" id="3.40.50.300">
    <property type="entry name" value="P-loop containing nucleotide triphosphate hydrolases"/>
    <property type="match status" value="1"/>
</dbReference>
<evidence type="ECO:0000256" key="4">
    <source>
        <dbReference type="ARBA" id="ARBA00022692"/>
    </source>
</evidence>
<accession>A0A1J5IVZ4</accession>
<dbReference type="PANTHER" id="PTHR43394">
    <property type="entry name" value="ATP-DEPENDENT PERMEASE MDL1, MITOCHONDRIAL"/>
    <property type="match status" value="1"/>
</dbReference>
<keyword evidence="4 9" id="KW-0812">Transmembrane</keyword>
<evidence type="ECO:0000313" key="12">
    <source>
        <dbReference type="EMBL" id="OIP98594.1"/>
    </source>
</evidence>
<dbReference type="InterPro" id="IPR039421">
    <property type="entry name" value="Type_1_exporter"/>
</dbReference>
<protein>
    <submittedName>
        <fullName evidence="12">Multidrug ABC transporter ATP-binding protein</fullName>
    </submittedName>
</protein>
<feature type="transmembrane region" description="Helical" evidence="9">
    <location>
        <begin position="12"/>
        <end position="28"/>
    </location>
</feature>
<dbReference type="InterPro" id="IPR003593">
    <property type="entry name" value="AAA+_ATPase"/>
</dbReference>
<dbReference type="EMBL" id="MNZT01000023">
    <property type="protein sequence ID" value="OIP98594.1"/>
    <property type="molecule type" value="Genomic_DNA"/>
</dbReference>
<name>A0A1J5IVZ4_9BACT</name>
<dbReference type="PROSITE" id="PS00211">
    <property type="entry name" value="ABC_TRANSPORTER_1"/>
    <property type="match status" value="1"/>
</dbReference>
<feature type="transmembrane region" description="Helical" evidence="9">
    <location>
        <begin position="59"/>
        <end position="77"/>
    </location>
</feature>
<dbReference type="Proteomes" id="UP000183245">
    <property type="component" value="Unassembled WGS sequence"/>
</dbReference>
<dbReference type="InterPro" id="IPR011527">
    <property type="entry name" value="ABC1_TM_dom"/>
</dbReference>
<evidence type="ECO:0000259" key="10">
    <source>
        <dbReference type="PROSITE" id="PS50893"/>
    </source>
</evidence>
<gene>
    <name evidence="12" type="ORF">AUK40_01305</name>
</gene>
<dbReference type="PANTHER" id="PTHR43394:SF1">
    <property type="entry name" value="ATP-BINDING CASSETTE SUB-FAMILY B MEMBER 10, MITOCHONDRIAL"/>
    <property type="match status" value="1"/>
</dbReference>
<evidence type="ECO:0000256" key="7">
    <source>
        <dbReference type="ARBA" id="ARBA00022989"/>
    </source>
</evidence>
<feature type="transmembrane region" description="Helical" evidence="9">
    <location>
        <begin position="242"/>
        <end position="262"/>
    </location>
</feature>
<keyword evidence="3" id="KW-1003">Cell membrane</keyword>
<evidence type="ECO:0000313" key="13">
    <source>
        <dbReference type="Proteomes" id="UP000183245"/>
    </source>
</evidence>
<evidence type="ECO:0000256" key="6">
    <source>
        <dbReference type="ARBA" id="ARBA00022840"/>
    </source>
</evidence>
<evidence type="ECO:0000256" key="3">
    <source>
        <dbReference type="ARBA" id="ARBA00022475"/>
    </source>
</evidence>
<dbReference type="Pfam" id="PF00005">
    <property type="entry name" value="ABC_tran"/>
    <property type="match status" value="1"/>
</dbReference>
<dbReference type="FunFam" id="3.40.50.300:FF:000854">
    <property type="entry name" value="Multidrug ABC transporter ATP-binding protein"/>
    <property type="match status" value="1"/>
</dbReference>
<keyword evidence="7 9" id="KW-1133">Transmembrane helix</keyword>
<feature type="domain" description="ABC transporter" evidence="10">
    <location>
        <begin position="333"/>
        <end position="568"/>
    </location>
</feature>
<dbReference type="Gene3D" id="1.20.1560.10">
    <property type="entry name" value="ABC transporter type 1, transmembrane domain"/>
    <property type="match status" value="1"/>
</dbReference>
<evidence type="ECO:0000256" key="8">
    <source>
        <dbReference type="ARBA" id="ARBA00023136"/>
    </source>
</evidence>
<feature type="transmembrane region" description="Helical" evidence="9">
    <location>
        <begin position="125"/>
        <end position="149"/>
    </location>
</feature>
<keyword evidence="5" id="KW-0547">Nucleotide-binding</keyword>
<feature type="domain" description="ABC transmembrane type-1" evidence="11">
    <location>
        <begin position="16"/>
        <end position="298"/>
    </location>
</feature>
<reference evidence="12 13" key="1">
    <citation type="journal article" date="2016" name="Environ. Microbiol.">
        <title>Genomic resolution of a cold subsurface aquifer community provides metabolic insights for novel microbes adapted to high CO concentrations.</title>
        <authorList>
            <person name="Probst A.J."/>
            <person name="Castelle C.J."/>
            <person name="Singh A."/>
            <person name="Brown C.T."/>
            <person name="Anantharaman K."/>
            <person name="Sharon I."/>
            <person name="Hug L.A."/>
            <person name="Burstein D."/>
            <person name="Emerson J.B."/>
            <person name="Thomas B.C."/>
            <person name="Banfield J.F."/>
        </authorList>
    </citation>
    <scope>NUCLEOTIDE SEQUENCE [LARGE SCALE GENOMIC DNA]</scope>
    <source>
        <strain evidence="12">CG2_30_54_11</strain>
    </source>
</reference>
<dbReference type="GO" id="GO:0016887">
    <property type="term" value="F:ATP hydrolysis activity"/>
    <property type="evidence" value="ECO:0007669"/>
    <property type="project" value="InterPro"/>
</dbReference>
<dbReference type="CDD" id="cd18548">
    <property type="entry name" value="ABC_6TM_Tm287_like"/>
    <property type="match status" value="1"/>
</dbReference>
<dbReference type="PROSITE" id="PS50929">
    <property type="entry name" value="ABC_TM1F"/>
    <property type="match status" value="1"/>
</dbReference>
<feature type="transmembrane region" description="Helical" evidence="9">
    <location>
        <begin position="274"/>
        <end position="296"/>
    </location>
</feature>
<dbReference type="GO" id="GO:0005886">
    <property type="term" value="C:plasma membrane"/>
    <property type="evidence" value="ECO:0007669"/>
    <property type="project" value="UniProtKB-SubCell"/>
</dbReference>
<keyword evidence="2" id="KW-0813">Transport</keyword>
<keyword evidence="6 12" id="KW-0067">ATP-binding</keyword>
<dbReference type="InterPro" id="IPR003439">
    <property type="entry name" value="ABC_transporter-like_ATP-bd"/>
</dbReference>
<dbReference type="Pfam" id="PF00664">
    <property type="entry name" value="ABC_membrane"/>
    <property type="match status" value="1"/>
</dbReference>